<dbReference type="AlphaFoldDB" id="A0A915J1N1"/>
<dbReference type="Proteomes" id="UP000887565">
    <property type="component" value="Unplaced"/>
</dbReference>
<organism evidence="1 2">
    <name type="scientific">Romanomermis culicivorax</name>
    <name type="common">Nematode worm</name>
    <dbReference type="NCBI Taxonomy" id="13658"/>
    <lineage>
        <taxon>Eukaryota</taxon>
        <taxon>Metazoa</taxon>
        <taxon>Ecdysozoa</taxon>
        <taxon>Nematoda</taxon>
        <taxon>Enoplea</taxon>
        <taxon>Dorylaimia</taxon>
        <taxon>Mermithida</taxon>
        <taxon>Mermithoidea</taxon>
        <taxon>Mermithidae</taxon>
        <taxon>Romanomermis</taxon>
    </lineage>
</organism>
<evidence type="ECO:0000313" key="2">
    <source>
        <dbReference type="WBParaSite" id="nRc.2.0.1.t20009-RA"/>
    </source>
</evidence>
<reference evidence="2" key="1">
    <citation type="submission" date="2022-11" db="UniProtKB">
        <authorList>
            <consortium name="WormBaseParasite"/>
        </authorList>
    </citation>
    <scope>IDENTIFICATION</scope>
</reference>
<name>A0A915J1N1_ROMCU</name>
<dbReference type="WBParaSite" id="nRc.2.0.1.t20009-RA">
    <property type="protein sequence ID" value="nRc.2.0.1.t20009-RA"/>
    <property type="gene ID" value="nRc.2.0.1.g20009"/>
</dbReference>
<sequence length="108" mass="12105">MVEEVAKKFINTIEDNDQAADLDAGDQVQKENRCATKNGKRKTKVNKKMALYNSTLTHAPFNAQSSSSSLHAVFCKGCIQVLHKDLNEFVVNHFDHFKAIRDCLSPLP</sequence>
<keyword evidence="1" id="KW-1185">Reference proteome</keyword>
<proteinExistence type="predicted"/>
<accession>A0A915J1N1</accession>
<protein>
    <submittedName>
        <fullName evidence="2">Uncharacterized protein</fullName>
    </submittedName>
</protein>
<evidence type="ECO:0000313" key="1">
    <source>
        <dbReference type="Proteomes" id="UP000887565"/>
    </source>
</evidence>